<evidence type="ECO:0000313" key="9">
    <source>
        <dbReference type="EMBL" id="NIH58188.1"/>
    </source>
</evidence>
<dbReference type="RefSeq" id="WP_167170060.1">
    <property type="nucleotide sequence ID" value="NZ_BAAAOO010000009.1"/>
</dbReference>
<accession>A0ABX0SIG8</accession>
<organism evidence="9 10">
    <name type="scientific">Brooklawnia cerclae</name>
    <dbReference type="NCBI Taxonomy" id="349934"/>
    <lineage>
        <taxon>Bacteria</taxon>
        <taxon>Bacillati</taxon>
        <taxon>Actinomycetota</taxon>
        <taxon>Actinomycetes</taxon>
        <taxon>Propionibacteriales</taxon>
        <taxon>Propionibacteriaceae</taxon>
        <taxon>Brooklawnia</taxon>
    </lineage>
</organism>
<feature type="transmembrane region" description="Helical" evidence="7">
    <location>
        <begin position="274"/>
        <end position="295"/>
    </location>
</feature>
<dbReference type="PROSITE" id="PS50928">
    <property type="entry name" value="ABC_TM1"/>
    <property type="match status" value="1"/>
</dbReference>
<dbReference type="CDD" id="cd06261">
    <property type="entry name" value="TM_PBP2"/>
    <property type="match status" value="1"/>
</dbReference>
<protein>
    <submittedName>
        <fullName evidence="9">Alpha-glucoside transport system permease protein</fullName>
    </submittedName>
</protein>
<evidence type="ECO:0000313" key="10">
    <source>
        <dbReference type="Proteomes" id="UP000749311"/>
    </source>
</evidence>
<evidence type="ECO:0000256" key="6">
    <source>
        <dbReference type="ARBA" id="ARBA00023136"/>
    </source>
</evidence>
<keyword evidence="4 7" id="KW-0812">Transmembrane</keyword>
<dbReference type="PANTHER" id="PTHR43744:SF4">
    <property type="entry name" value="OSMOPROTECTIVE COMPOUNDS UPTAKE PERMEASE PROTEIN GGTD"/>
    <property type="match status" value="1"/>
</dbReference>
<name>A0ABX0SIG8_9ACTN</name>
<keyword evidence="10" id="KW-1185">Reference proteome</keyword>
<feature type="domain" description="ABC transmembrane type-1" evidence="8">
    <location>
        <begin position="103"/>
        <end position="295"/>
    </location>
</feature>
<evidence type="ECO:0000259" key="8">
    <source>
        <dbReference type="PROSITE" id="PS50928"/>
    </source>
</evidence>
<evidence type="ECO:0000256" key="3">
    <source>
        <dbReference type="ARBA" id="ARBA00022475"/>
    </source>
</evidence>
<feature type="transmembrane region" description="Helical" evidence="7">
    <location>
        <begin position="38"/>
        <end position="59"/>
    </location>
</feature>
<evidence type="ECO:0000256" key="5">
    <source>
        <dbReference type="ARBA" id="ARBA00022989"/>
    </source>
</evidence>
<evidence type="ECO:0000256" key="1">
    <source>
        <dbReference type="ARBA" id="ARBA00004651"/>
    </source>
</evidence>
<proteinExistence type="inferred from homology"/>
<keyword evidence="6 7" id="KW-0472">Membrane</keyword>
<dbReference type="PANTHER" id="PTHR43744">
    <property type="entry name" value="ABC TRANSPORTER PERMEASE PROTEIN MG189-RELATED-RELATED"/>
    <property type="match status" value="1"/>
</dbReference>
<reference evidence="9 10" key="1">
    <citation type="submission" date="2020-02" db="EMBL/GenBank/DDBJ databases">
        <title>Sequencing the genomes of 1000 actinobacteria strains.</title>
        <authorList>
            <person name="Klenk H.-P."/>
        </authorList>
    </citation>
    <scope>NUCLEOTIDE SEQUENCE [LARGE SCALE GENOMIC DNA]</scope>
    <source>
        <strain evidence="9 10">DSM 19609</strain>
    </source>
</reference>
<dbReference type="EMBL" id="JAAMOZ010000002">
    <property type="protein sequence ID" value="NIH58188.1"/>
    <property type="molecule type" value="Genomic_DNA"/>
</dbReference>
<evidence type="ECO:0000256" key="2">
    <source>
        <dbReference type="ARBA" id="ARBA00022448"/>
    </source>
</evidence>
<feature type="transmembrane region" description="Helical" evidence="7">
    <location>
        <begin position="171"/>
        <end position="194"/>
    </location>
</feature>
<comment type="subcellular location">
    <subcellularLocation>
        <location evidence="1 7">Cell membrane</location>
        <topology evidence="1 7">Multi-pass membrane protein</topology>
    </subcellularLocation>
</comment>
<dbReference type="SUPFAM" id="SSF161098">
    <property type="entry name" value="MetI-like"/>
    <property type="match status" value="1"/>
</dbReference>
<feature type="transmembrane region" description="Helical" evidence="7">
    <location>
        <begin position="138"/>
        <end position="159"/>
    </location>
</feature>
<sequence>MSAMVPVVEAGGRAPELSSGARRRRGNGAATRTTSSPLATVVAILIATVWTVPTIGLLITSFRPQRDISTSGWWTVFANPDFTLDNYAQALSGSGSSSMLDFFVNSLVITIPSTLFPLAIAALAAYGFAWLQFPGRQWLFVAVFALQIVPLQVTLVPLMQMYGAIGIDGTYWTVWISHTIFGLPLAVFMMFNSIRELPPALIEAATIDGANPVQVFLRIVLPLATPAIASYGIFQFLWTWNDLLVSMVFLGGSARVAPLTVYISQLSGSRGSAWYLLSAGAFISMVIPVVVFLVMQRYFVRGLTAGAVK</sequence>
<feature type="transmembrane region" description="Helical" evidence="7">
    <location>
        <begin position="102"/>
        <end position="126"/>
    </location>
</feature>
<dbReference type="Proteomes" id="UP000749311">
    <property type="component" value="Unassembled WGS sequence"/>
</dbReference>
<comment type="similarity">
    <text evidence="7">Belongs to the binding-protein-dependent transport system permease family.</text>
</comment>
<keyword evidence="5 7" id="KW-1133">Transmembrane helix</keyword>
<dbReference type="InterPro" id="IPR035906">
    <property type="entry name" value="MetI-like_sf"/>
</dbReference>
<evidence type="ECO:0000256" key="4">
    <source>
        <dbReference type="ARBA" id="ARBA00022692"/>
    </source>
</evidence>
<dbReference type="Gene3D" id="1.10.3720.10">
    <property type="entry name" value="MetI-like"/>
    <property type="match status" value="1"/>
</dbReference>
<evidence type="ECO:0000256" key="7">
    <source>
        <dbReference type="RuleBase" id="RU363032"/>
    </source>
</evidence>
<feature type="transmembrane region" description="Helical" evidence="7">
    <location>
        <begin position="215"/>
        <end position="237"/>
    </location>
</feature>
<gene>
    <name evidence="9" type="ORF">FB473_002880</name>
</gene>
<keyword evidence="2 7" id="KW-0813">Transport</keyword>
<comment type="caution">
    <text evidence="9">The sequence shown here is derived from an EMBL/GenBank/DDBJ whole genome shotgun (WGS) entry which is preliminary data.</text>
</comment>
<dbReference type="InterPro" id="IPR000515">
    <property type="entry name" value="MetI-like"/>
</dbReference>
<dbReference type="Pfam" id="PF00528">
    <property type="entry name" value="BPD_transp_1"/>
    <property type="match status" value="1"/>
</dbReference>
<keyword evidence="3" id="KW-1003">Cell membrane</keyword>